<dbReference type="InterPro" id="IPR023404">
    <property type="entry name" value="rSAM_horseshoe"/>
</dbReference>
<keyword evidence="4" id="KW-0408">Iron</keyword>
<sequence length="481" mass="54935">MNLPLQKNKTDILFVNPPVSQEERYGVKFKAGGQTLQTGLAVLAAITRDNGYATRILDATALSMSYDETVEKIIEIDPRYIGITAVTISIFNAVEIIKRLKANGVEAKIFLGGPHITAAPKETFEKFPEIEIGAIGEGDITILELIEACDKNLDLGNVKGLVFRKGSEIIITPPREPFMDLDSLPLPAWDLFPDIAKYYYPPAHTVRRLPATVLITSRGCPGLCTYCDNKVFGRRLRCYSADYVIRMIKHLQKEYGMREIQFRDDNFLVFRERLKELCNRMIAEKMDIVWSCAGRVDMINKETLDLMKKAGCWQIWYGIESGSQKVLNAIKKNTSPEKIRRAITLTKAAGISPCGFFMIGMPTETEEDIKETIDLLLELPLDEFHMTHLTPLPGSEIHATAFQFGEFEDNWKKMSNWSTIFVPHGLSKEKLTYYSNLAFKKFYFRPRIIWQYLLKIRTPRHALVYFKAFLALVSYVTQKKR</sequence>
<dbReference type="PANTHER" id="PTHR43409">
    <property type="entry name" value="ANAEROBIC MAGNESIUM-PROTOPORPHYRIN IX MONOMETHYL ESTER CYCLASE-RELATED"/>
    <property type="match status" value="1"/>
</dbReference>
<dbReference type="PANTHER" id="PTHR43409:SF16">
    <property type="entry name" value="SLR0320 PROTEIN"/>
    <property type="match status" value="1"/>
</dbReference>
<dbReference type="GO" id="GO:0051539">
    <property type="term" value="F:4 iron, 4 sulfur cluster binding"/>
    <property type="evidence" value="ECO:0007669"/>
    <property type="project" value="UniProtKB-KW"/>
</dbReference>
<keyword evidence="3" id="KW-0479">Metal-binding</keyword>
<accession>A0A0G0JUQ4</accession>
<dbReference type="GO" id="GO:0046872">
    <property type="term" value="F:metal ion binding"/>
    <property type="evidence" value="ECO:0007669"/>
    <property type="project" value="UniProtKB-KW"/>
</dbReference>
<dbReference type="PROSITE" id="PS51918">
    <property type="entry name" value="RADICAL_SAM"/>
    <property type="match status" value="1"/>
</dbReference>
<comment type="cofactor">
    <cofactor evidence="1">
        <name>[4Fe-4S] cluster</name>
        <dbReference type="ChEBI" id="CHEBI:49883"/>
    </cofactor>
</comment>
<dbReference type="SFLD" id="SFLDG01082">
    <property type="entry name" value="B12-binding_domain_containing"/>
    <property type="match status" value="1"/>
</dbReference>
<evidence type="ECO:0000259" key="7">
    <source>
        <dbReference type="PROSITE" id="PS51918"/>
    </source>
</evidence>
<evidence type="ECO:0000313" key="9">
    <source>
        <dbReference type="Proteomes" id="UP000034022"/>
    </source>
</evidence>
<dbReference type="SFLD" id="SFLDS00029">
    <property type="entry name" value="Radical_SAM"/>
    <property type="match status" value="1"/>
</dbReference>
<dbReference type="Gene3D" id="3.80.30.20">
    <property type="entry name" value="tm_1862 like domain"/>
    <property type="match status" value="1"/>
</dbReference>
<feature type="domain" description="B12-binding" evidence="6">
    <location>
        <begin position="23"/>
        <end position="156"/>
    </location>
</feature>
<organism evidence="8 9">
    <name type="scientific">Candidatus Falkowbacteria bacterium GW2011_GWE1_38_31</name>
    <dbReference type="NCBI Taxonomy" id="1618638"/>
    <lineage>
        <taxon>Bacteria</taxon>
        <taxon>Candidatus Falkowiibacteriota</taxon>
    </lineage>
</organism>
<feature type="domain" description="Radical SAM core" evidence="7">
    <location>
        <begin position="206"/>
        <end position="430"/>
    </location>
</feature>
<dbReference type="InterPro" id="IPR007197">
    <property type="entry name" value="rSAM"/>
</dbReference>
<dbReference type="InterPro" id="IPR051198">
    <property type="entry name" value="BchE-like"/>
</dbReference>
<gene>
    <name evidence="8" type="ORF">US91_C0001G0180</name>
</gene>
<dbReference type="AlphaFoldDB" id="A0A0G0JUQ4"/>
<dbReference type="InterPro" id="IPR006158">
    <property type="entry name" value="Cobalamin-bd"/>
</dbReference>
<dbReference type="EMBL" id="LBUU01000001">
    <property type="protein sequence ID" value="KKQ71253.1"/>
    <property type="molecule type" value="Genomic_DNA"/>
</dbReference>
<dbReference type="GO" id="GO:0031419">
    <property type="term" value="F:cobalamin binding"/>
    <property type="evidence" value="ECO:0007669"/>
    <property type="project" value="InterPro"/>
</dbReference>
<dbReference type="CDD" id="cd02068">
    <property type="entry name" value="radical_SAM_B12_BD"/>
    <property type="match status" value="1"/>
</dbReference>
<dbReference type="InterPro" id="IPR034466">
    <property type="entry name" value="Methyltransferase_Class_B"/>
</dbReference>
<dbReference type="InterPro" id="IPR036724">
    <property type="entry name" value="Cobalamin-bd_sf"/>
</dbReference>
<comment type="caution">
    <text evidence="8">The sequence shown here is derived from an EMBL/GenBank/DDBJ whole genome shotgun (WGS) entry which is preliminary data.</text>
</comment>
<dbReference type="SUPFAM" id="SSF102114">
    <property type="entry name" value="Radical SAM enzymes"/>
    <property type="match status" value="1"/>
</dbReference>
<dbReference type="Pfam" id="PF04055">
    <property type="entry name" value="Radical_SAM"/>
    <property type="match status" value="1"/>
</dbReference>
<dbReference type="Proteomes" id="UP000034022">
    <property type="component" value="Unassembled WGS sequence"/>
</dbReference>
<dbReference type="SFLD" id="SFLDG01123">
    <property type="entry name" value="methyltransferase_(Class_B)"/>
    <property type="match status" value="1"/>
</dbReference>
<evidence type="ECO:0000259" key="6">
    <source>
        <dbReference type="PROSITE" id="PS51332"/>
    </source>
</evidence>
<evidence type="ECO:0000256" key="5">
    <source>
        <dbReference type="ARBA" id="ARBA00023014"/>
    </source>
</evidence>
<dbReference type="InterPro" id="IPR006638">
    <property type="entry name" value="Elp3/MiaA/NifB-like_rSAM"/>
</dbReference>
<evidence type="ECO:0000256" key="3">
    <source>
        <dbReference type="ARBA" id="ARBA00022723"/>
    </source>
</evidence>
<dbReference type="SMART" id="SM00729">
    <property type="entry name" value="Elp3"/>
    <property type="match status" value="1"/>
</dbReference>
<dbReference type="SUPFAM" id="SSF52242">
    <property type="entry name" value="Cobalamin (vitamin B12)-binding domain"/>
    <property type="match status" value="1"/>
</dbReference>
<dbReference type="InterPro" id="IPR058240">
    <property type="entry name" value="rSAM_sf"/>
</dbReference>
<evidence type="ECO:0000313" key="8">
    <source>
        <dbReference type="EMBL" id="KKQ71253.1"/>
    </source>
</evidence>
<dbReference type="PROSITE" id="PS51332">
    <property type="entry name" value="B12_BINDING"/>
    <property type="match status" value="1"/>
</dbReference>
<evidence type="ECO:0000256" key="2">
    <source>
        <dbReference type="ARBA" id="ARBA00022691"/>
    </source>
</evidence>
<dbReference type="Pfam" id="PF02310">
    <property type="entry name" value="B12-binding"/>
    <property type="match status" value="1"/>
</dbReference>
<evidence type="ECO:0000256" key="4">
    <source>
        <dbReference type="ARBA" id="ARBA00023004"/>
    </source>
</evidence>
<dbReference type="CDD" id="cd01335">
    <property type="entry name" value="Radical_SAM"/>
    <property type="match status" value="1"/>
</dbReference>
<keyword evidence="5" id="KW-0411">Iron-sulfur</keyword>
<proteinExistence type="predicted"/>
<reference evidence="8" key="1">
    <citation type="journal article" date="2015" name="Nature">
        <title>rRNA introns, odd ribosomes, and small enigmatic genomes across a large radiation of phyla.</title>
        <authorList>
            <person name="Brown C.T."/>
            <person name="Hug L.A."/>
            <person name="Thomas B.C."/>
            <person name="Sharon I."/>
            <person name="Castelle C.J."/>
            <person name="Singh A."/>
            <person name="Wilkins M.J."/>
            <person name="Williams K.H."/>
            <person name="Banfield J.F."/>
        </authorList>
    </citation>
    <scope>NUCLEOTIDE SEQUENCE [LARGE SCALE GENOMIC DNA]</scope>
</reference>
<keyword evidence="2" id="KW-0949">S-adenosyl-L-methionine</keyword>
<dbReference type="GO" id="GO:0003824">
    <property type="term" value="F:catalytic activity"/>
    <property type="evidence" value="ECO:0007669"/>
    <property type="project" value="InterPro"/>
</dbReference>
<evidence type="ECO:0000256" key="1">
    <source>
        <dbReference type="ARBA" id="ARBA00001966"/>
    </source>
</evidence>
<protein>
    <submittedName>
        <fullName evidence="8">Cobalamin B12-binding:Radical SAM</fullName>
    </submittedName>
</protein>
<dbReference type="Gene3D" id="3.40.50.280">
    <property type="entry name" value="Cobalamin-binding domain"/>
    <property type="match status" value="1"/>
</dbReference>
<name>A0A0G0JUQ4_9BACT</name>
<dbReference type="GO" id="GO:0005829">
    <property type="term" value="C:cytosol"/>
    <property type="evidence" value="ECO:0007669"/>
    <property type="project" value="TreeGrafter"/>
</dbReference>